<name>A0A7D7RT06_9ACTN</name>
<reference evidence="3" key="1">
    <citation type="submission" date="2020-07" db="EMBL/GenBank/DDBJ databases">
        <title>novel species isolated from the respiratory tract of Marmot.</title>
        <authorList>
            <person name="Zhang G."/>
        </authorList>
    </citation>
    <scope>NUCLEOTIDE SEQUENCE [LARGE SCALE GENOMIC DNA]</scope>
    <source>
        <strain evidence="3">686</strain>
    </source>
</reference>
<feature type="coiled-coil region" evidence="1">
    <location>
        <begin position="24"/>
        <end position="51"/>
    </location>
</feature>
<protein>
    <submittedName>
        <fullName evidence="2">Uncharacterized protein</fullName>
    </submittedName>
</protein>
<dbReference type="KEGG" id="gji:H1R19_10045"/>
<proteinExistence type="predicted"/>
<evidence type="ECO:0000256" key="1">
    <source>
        <dbReference type="SAM" id="Coils"/>
    </source>
</evidence>
<gene>
    <name evidence="2" type="ORF">H1R19_10045</name>
</gene>
<organism evidence="2 3">
    <name type="scientific">Gordonia jinghuaiqii</name>
    <dbReference type="NCBI Taxonomy" id="2758710"/>
    <lineage>
        <taxon>Bacteria</taxon>
        <taxon>Bacillati</taxon>
        <taxon>Actinomycetota</taxon>
        <taxon>Actinomycetes</taxon>
        <taxon>Mycobacteriales</taxon>
        <taxon>Gordoniaceae</taxon>
        <taxon>Gordonia</taxon>
    </lineage>
</organism>
<evidence type="ECO:0000313" key="2">
    <source>
        <dbReference type="EMBL" id="QMT03393.1"/>
    </source>
</evidence>
<keyword evidence="1" id="KW-0175">Coiled coil</keyword>
<dbReference type="AlphaFoldDB" id="A0A7D7RT06"/>
<dbReference type="RefSeq" id="WP_188329008.1">
    <property type="nucleotide sequence ID" value="NZ_CP059491.1"/>
</dbReference>
<keyword evidence="3" id="KW-1185">Reference proteome</keyword>
<sequence>MTAPDPNPTGGGRRRRVTADVGSVTDLSARLANAEARIGTVRSELVELLADIDSALGVGDPARAFRRGFCPVGVEVTDALHAAGDRLGDQRRALVAGVRALADADADAAARLDRRDT</sequence>
<dbReference type="EMBL" id="CP059491">
    <property type="protein sequence ID" value="QMT03393.1"/>
    <property type="molecule type" value="Genomic_DNA"/>
</dbReference>
<accession>A0A7D7RT06</accession>
<dbReference type="Proteomes" id="UP000515663">
    <property type="component" value="Chromosome"/>
</dbReference>
<evidence type="ECO:0000313" key="3">
    <source>
        <dbReference type="Proteomes" id="UP000515663"/>
    </source>
</evidence>